<evidence type="ECO:0000256" key="1">
    <source>
        <dbReference type="SAM" id="MobiDB-lite"/>
    </source>
</evidence>
<keyword evidence="3" id="KW-1185">Reference proteome</keyword>
<dbReference type="EMBL" id="JAVRJZ010000001">
    <property type="protein sequence ID" value="KAK2728010.1"/>
    <property type="molecule type" value="Genomic_DNA"/>
</dbReference>
<protein>
    <submittedName>
        <fullName evidence="2">Uncharacterized protein</fullName>
    </submittedName>
</protein>
<reference evidence="2" key="1">
    <citation type="submission" date="2023-07" db="EMBL/GenBank/DDBJ databases">
        <title>Chromosome-level genome assembly of Artemia franciscana.</title>
        <authorList>
            <person name="Jo E."/>
        </authorList>
    </citation>
    <scope>NUCLEOTIDE SEQUENCE</scope>
    <source>
        <tissue evidence="2">Whole body</tissue>
    </source>
</reference>
<sequence length="482" mass="55094">MAAVRPYKLIPLETAIQPRQRFEYEMADFLNNDSISDSEKLLLFQSAMSRLQKYRSDMTKPIKVDVVSKPSLPSEPQPSGPLVSRRDPTVVNQNLGPCAAPLNQNHGPGVAEPFSPQASTQEYEGLFEKFPVSYQQSAQLLYHHLHELDGFEIERGFNNIKIHDKLYNATDLLTDLISNRKSRYAIDSNIINFLADSNIPLSLIRNKGILKDVQNLRSISSEQVTESDGSFASVNSTVLESPSQSPIKSRQRFKTGSGWKMALVSLHLTNSFDSLRQDQDYFFKLFRFVGDSKDPSKRLGTKITLPKNKRYNTIPEIIKDMNNLVYTGKDSVNFHYNKLYDRVYILGLKVGESCYLSDGLREVLGYKENIIEPEPDNNFHQTYGIEGPLVPGLYYQWNSIFVYTDIVQRSRIGNTSAPILRILPRKTTNEEVISYSFQPLIYLDISRQNIEIVHFSFRTEKNNIIPINRGLISLTVEFRKDE</sequence>
<comment type="caution">
    <text evidence="2">The sequence shown here is derived from an EMBL/GenBank/DDBJ whole genome shotgun (WGS) entry which is preliminary data.</text>
</comment>
<name>A0AA88LMK2_ARTSF</name>
<feature type="region of interest" description="Disordered" evidence="1">
    <location>
        <begin position="65"/>
        <end position="85"/>
    </location>
</feature>
<proteinExistence type="predicted"/>
<dbReference type="AlphaFoldDB" id="A0AA88LMK2"/>
<organism evidence="2 3">
    <name type="scientific">Artemia franciscana</name>
    <name type="common">Brine shrimp</name>
    <name type="synonym">Artemia sanfranciscana</name>
    <dbReference type="NCBI Taxonomy" id="6661"/>
    <lineage>
        <taxon>Eukaryota</taxon>
        <taxon>Metazoa</taxon>
        <taxon>Ecdysozoa</taxon>
        <taxon>Arthropoda</taxon>
        <taxon>Crustacea</taxon>
        <taxon>Branchiopoda</taxon>
        <taxon>Anostraca</taxon>
        <taxon>Artemiidae</taxon>
        <taxon>Artemia</taxon>
    </lineage>
</organism>
<evidence type="ECO:0000313" key="2">
    <source>
        <dbReference type="EMBL" id="KAK2728010.1"/>
    </source>
</evidence>
<evidence type="ECO:0000313" key="3">
    <source>
        <dbReference type="Proteomes" id="UP001187531"/>
    </source>
</evidence>
<accession>A0AA88LMK2</accession>
<gene>
    <name evidence="2" type="ORF">QYM36_008476</name>
</gene>
<dbReference type="Proteomes" id="UP001187531">
    <property type="component" value="Unassembled WGS sequence"/>
</dbReference>